<evidence type="ECO:0000256" key="1">
    <source>
        <dbReference type="ARBA" id="ARBA00005251"/>
    </source>
</evidence>
<dbReference type="OrthoDB" id="10254627at2759"/>
<organism evidence="4 5">
    <name type="scientific">Exidia glandulosa HHB12029</name>
    <dbReference type="NCBI Taxonomy" id="1314781"/>
    <lineage>
        <taxon>Eukaryota</taxon>
        <taxon>Fungi</taxon>
        <taxon>Dikarya</taxon>
        <taxon>Basidiomycota</taxon>
        <taxon>Agaricomycotina</taxon>
        <taxon>Agaricomycetes</taxon>
        <taxon>Auriculariales</taxon>
        <taxon>Exidiaceae</taxon>
        <taxon>Exidia</taxon>
    </lineage>
</organism>
<dbReference type="Gene3D" id="3.30.230.10">
    <property type="match status" value="1"/>
</dbReference>
<dbReference type="InterPro" id="IPR014721">
    <property type="entry name" value="Ribsml_uS5_D2-typ_fold_subgr"/>
</dbReference>
<comment type="similarity">
    <text evidence="1">Belongs to the universal ribosomal protein uS9 family.</text>
</comment>
<evidence type="ECO:0000313" key="4">
    <source>
        <dbReference type="EMBL" id="KZV81627.1"/>
    </source>
</evidence>
<accession>A0A165C176</accession>
<dbReference type="GO" id="GO:0003723">
    <property type="term" value="F:RNA binding"/>
    <property type="evidence" value="ECO:0007669"/>
    <property type="project" value="TreeGrafter"/>
</dbReference>
<dbReference type="PANTHER" id="PTHR21569:SF1">
    <property type="entry name" value="SMALL RIBOSOMAL SUBUNIT PROTEIN US9M"/>
    <property type="match status" value="1"/>
</dbReference>
<dbReference type="Proteomes" id="UP000077266">
    <property type="component" value="Unassembled WGS sequence"/>
</dbReference>
<name>A0A165C176_EXIGL</name>
<dbReference type="FunCoup" id="A0A165C176">
    <property type="interactions" value="188"/>
</dbReference>
<protein>
    <submittedName>
        <fullName evidence="4">Ribosomal protein S5 domain 2-like protein</fullName>
    </submittedName>
</protein>
<keyword evidence="5" id="KW-1185">Reference proteome</keyword>
<dbReference type="AlphaFoldDB" id="A0A165C176"/>
<sequence>MRRESRVERSTSDMAGGNRFYFPTKAPESPAFYTGRAAFMDTVDTLERAISHARRILSARQLLPVPDFARETFPATKPQWKGMGNMFNVVGTRMRPKNYKKITSLLNQLAECYNVAHVGDAPSVARATKNVLDMFGRVDAPIEDLEGQKKPVTIDDAGRAYARGRRKEASARVWVIPTKTTDNPSVVMDPEFFHEKILKSYRKITELPTTSVLINNVPLAQYFVNPADRERVLRPLKLTGLLGAFNVFALSRGGGTTGQSGAVAHGLAQALAAHVPEADLILRRALLIRRDPRVVERKKAGRAKARKKYTWVKR</sequence>
<dbReference type="GO" id="GO:0003735">
    <property type="term" value="F:structural constituent of ribosome"/>
    <property type="evidence" value="ECO:0007669"/>
    <property type="project" value="InterPro"/>
</dbReference>
<dbReference type="InParanoid" id="A0A165C176"/>
<dbReference type="Pfam" id="PF00380">
    <property type="entry name" value="Ribosomal_S9"/>
    <property type="match status" value="1"/>
</dbReference>
<keyword evidence="3" id="KW-0687">Ribonucleoprotein</keyword>
<dbReference type="STRING" id="1314781.A0A165C176"/>
<dbReference type="GO" id="GO:0006412">
    <property type="term" value="P:translation"/>
    <property type="evidence" value="ECO:0007669"/>
    <property type="project" value="InterPro"/>
</dbReference>
<gene>
    <name evidence="4" type="ORF">EXIGLDRAFT_755486</name>
</gene>
<evidence type="ECO:0000313" key="5">
    <source>
        <dbReference type="Proteomes" id="UP000077266"/>
    </source>
</evidence>
<dbReference type="EMBL" id="KV426379">
    <property type="protein sequence ID" value="KZV81627.1"/>
    <property type="molecule type" value="Genomic_DNA"/>
</dbReference>
<reference evidence="4 5" key="1">
    <citation type="journal article" date="2016" name="Mol. Biol. Evol.">
        <title>Comparative Genomics of Early-Diverging Mushroom-Forming Fungi Provides Insights into the Origins of Lignocellulose Decay Capabilities.</title>
        <authorList>
            <person name="Nagy L.G."/>
            <person name="Riley R."/>
            <person name="Tritt A."/>
            <person name="Adam C."/>
            <person name="Daum C."/>
            <person name="Floudas D."/>
            <person name="Sun H."/>
            <person name="Yadav J.S."/>
            <person name="Pangilinan J."/>
            <person name="Larsson K.H."/>
            <person name="Matsuura K."/>
            <person name="Barry K."/>
            <person name="Labutti K."/>
            <person name="Kuo R."/>
            <person name="Ohm R.A."/>
            <person name="Bhattacharya S.S."/>
            <person name="Shirouzu T."/>
            <person name="Yoshinaga Y."/>
            <person name="Martin F.M."/>
            <person name="Grigoriev I.V."/>
            <person name="Hibbett D.S."/>
        </authorList>
    </citation>
    <scope>NUCLEOTIDE SEQUENCE [LARGE SCALE GENOMIC DNA]</scope>
    <source>
        <strain evidence="4 5">HHB12029</strain>
    </source>
</reference>
<dbReference type="SUPFAM" id="SSF54211">
    <property type="entry name" value="Ribosomal protein S5 domain 2-like"/>
    <property type="match status" value="1"/>
</dbReference>
<dbReference type="PANTHER" id="PTHR21569">
    <property type="entry name" value="RIBOSOMAL PROTEIN S9"/>
    <property type="match status" value="1"/>
</dbReference>
<evidence type="ECO:0000256" key="3">
    <source>
        <dbReference type="ARBA" id="ARBA00023274"/>
    </source>
</evidence>
<dbReference type="InterPro" id="IPR020568">
    <property type="entry name" value="Ribosomal_Su5_D2-typ_SF"/>
</dbReference>
<dbReference type="InterPro" id="IPR000754">
    <property type="entry name" value="Ribosomal_uS9"/>
</dbReference>
<evidence type="ECO:0000256" key="2">
    <source>
        <dbReference type="ARBA" id="ARBA00022980"/>
    </source>
</evidence>
<dbReference type="GO" id="GO:0005763">
    <property type="term" value="C:mitochondrial small ribosomal subunit"/>
    <property type="evidence" value="ECO:0007669"/>
    <property type="project" value="TreeGrafter"/>
</dbReference>
<proteinExistence type="inferred from homology"/>
<keyword evidence="2 4" id="KW-0689">Ribosomal protein</keyword>